<evidence type="ECO:0000313" key="3">
    <source>
        <dbReference type="EMBL" id="GIF86229.1"/>
    </source>
</evidence>
<sequence>MKDITEQLEAIRRRVERADTDEGEGVAVVIRRTYRGEAEDVWDAITSPERLPRWFAPVTGDLREGGTFQVENNAGGDIQRCDPPRLLRLTWGAPNSIVEVTLTAAGSDRTDLEVRHTVPLSVAGSAAGALYVGPGWDQGLLRLAQYLSGEDLGDLTTAENSIEGQEFSRGSIAAWADAVRASTLATEDQTTAAITAATTHFAPNL</sequence>
<feature type="domain" description="Activator of Hsp90 ATPase homologue 1/2-like C-terminal" evidence="2">
    <location>
        <begin position="38"/>
        <end position="147"/>
    </location>
</feature>
<keyword evidence="4" id="KW-1185">Reference proteome</keyword>
<accession>A0A8J3K081</accession>
<dbReference type="RefSeq" id="WP_203757070.1">
    <property type="nucleotide sequence ID" value="NZ_BONF01000062.1"/>
</dbReference>
<dbReference type="Proteomes" id="UP000601223">
    <property type="component" value="Unassembled WGS sequence"/>
</dbReference>
<organism evidence="3 4">
    <name type="scientific">Catellatospora bangladeshensis</name>
    <dbReference type="NCBI Taxonomy" id="310355"/>
    <lineage>
        <taxon>Bacteria</taxon>
        <taxon>Bacillati</taxon>
        <taxon>Actinomycetota</taxon>
        <taxon>Actinomycetes</taxon>
        <taxon>Micromonosporales</taxon>
        <taxon>Micromonosporaceae</taxon>
        <taxon>Catellatospora</taxon>
    </lineage>
</organism>
<proteinExistence type="inferred from homology"/>
<dbReference type="AlphaFoldDB" id="A0A8J3K081"/>
<evidence type="ECO:0000256" key="1">
    <source>
        <dbReference type="ARBA" id="ARBA00006817"/>
    </source>
</evidence>
<dbReference type="EMBL" id="BONF01000062">
    <property type="protein sequence ID" value="GIF86229.1"/>
    <property type="molecule type" value="Genomic_DNA"/>
</dbReference>
<gene>
    <name evidence="3" type="ORF">Cba03nite_75780</name>
</gene>
<comment type="similarity">
    <text evidence="1">Belongs to the AHA1 family.</text>
</comment>
<dbReference type="SUPFAM" id="SSF55961">
    <property type="entry name" value="Bet v1-like"/>
    <property type="match status" value="1"/>
</dbReference>
<dbReference type="InterPro" id="IPR013538">
    <property type="entry name" value="ASHA1/2-like_C"/>
</dbReference>
<reference evidence="3 4" key="1">
    <citation type="submission" date="2021-01" db="EMBL/GenBank/DDBJ databases">
        <title>Whole genome shotgun sequence of Catellatospora bangladeshensis NBRC 107357.</title>
        <authorList>
            <person name="Komaki H."/>
            <person name="Tamura T."/>
        </authorList>
    </citation>
    <scope>NUCLEOTIDE SEQUENCE [LARGE SCALE GENOMIC DNA]</scope>
    <source>
        <strain evidence="3 4">NBRC 107357</strain>
    </source>
</reference>
<protein>
    <submittedName>
        <fullName evidence="3">Activator of HSP90 ATPase</fullName>
    </submittedName>
</protein>
<name>A0A8J3K081_9ACTN</name>
<evidence type="ECO:0000313" key="4">
    <source>
        <dbReference type="Proteomes" id="UP000601223"/>
    </source>
</evidence>
<dbReference type="Gene3D" id="3.30.530.20">
    <property type="match status" value="1"/>
</dbReference>
<dbReference type="CDD" id="cd08899">
    <property type="entry name" value="SRPBCC_CalC_Aha1-like_6"/>
    <property type="match status" value="1"/>
</dbReference>
<dbReference type="InterPro" id="IPR023393">
    <property type="entry name" value="START-like_dom_sf"/>
</dbReference>
<evidence type="ECO:0000259" key="2">
    <source>
        <dbReference type="Pfam" id="PF08327"/>
    </source>
</evidence>
<dbReference type="Pfam" id="PF08327">
    <property type="entry name" value="AHSA1"/>
    <property type="match status" value="1"/>
</dbReference>
<comment type="caution">
    <text evidence="3">The sequence shown here is derived from an EMBL/GenBank/DDBJ whole genome shotgun (WGS) entry which is preliminary data.</text>
</comment>